<dbReference type="EMBL" id="LR861807">
    <property type="protein sequence ID" value="CAD1790612.1"/>
    <property type="molecule type" value="Genomic_DNA"/>
</dbReference>
<dbReference type="SUPFAM" id="SSF81593">
    <property type="entry name" value="Nucleotidyltransferase substrate binding subunit/domain"/>
    <property type="match status" value="1"/>
</dbReference>
<evidence type="ECO:0000313" key="4">
    <source>
        <dbReference type="Proteomes" id="UP000514411"/>
    </source>
</evidence>
<dbReference type="InterPro" id="IPR007842">
    <property type="entry name" value="HEPN_dom"/>
</dbReference>
<dbReference type="RefSeq" id="WP_053054413.1">
    <property type="nucleotide sequence ID" value="NZ_LR861807.1"/>
</dbReference>
<reference evidence="2 4" key="1">
    <citation type="submission" date="2020-07" db="EMBL/GenBank/DDBJ databases">
        <authorList>
            <person name="Teixeira M."/>
        </authorList>
    </citation>
    <scope>NUCLEOTIDE SEQUENCE</scope>
    <source>
        <strain evidence="3">3</strain>
        <strain evidence="2">Xanthomonas arboricola pv. juglandis CPBF 427</strain>
    </source>
</reference>
<name>A0A7U7DB16_XANCJ</name>
<proteinExistence type="predicted"/>
<gene>
    <name evidence="3" type="ORF">XSP_001645</name>
    <name evidence="2" type="ORF">XSP_001659</name>
</gene>
<dbReference type="Pfam" id="PF05168">
    <property type="entry name" value="HEPN"/>
    <property type="match status" value="1"/>
</dbReference>
<dbReference type="OrthoDB" id="8776305at2"/>
<evidence type="ECO:0000313" key="2">
    <source>
        <dbReference type="EMBL" id="CAD0323310.1"/>
    </source>
</evidence>
<evidence type="ECO:0000259" key="1">
    <source>
        <dbReference type="Pfam" id="PF05168"/>
    </source>
</evidence>
<protein>
    <submittedName>
        <fullName evidence="2">HEPN domain-containing protein</fullName>
    </submittedName>
</protein>
<evidence type="ECO:0000313" key="3">
    <source>
        <dbReference type="EMBL" id="CAD1790612.1"/>
    </source>
</evidence>
<dbReference type="Gene3D" id="1.20.120.330">
    <property type="entry name" value="Nucleotidyltransferases domain 2"/>
    <property type="match status" value="1"/>
</dbReference>
<organism evidence="2">
    <name type="scientific">Xanthomonas campestris pv. juglandis</name>
    <name type="common">Xanthomonas arboricola pv. juglandis</name>
    <dbReference type="NCBI Taxonomy" id="195709"/>
    <lineage>
        <taxon>Bacteria</taxon>
        <taxon>Pseudomonadati</taxon>
        <taxon>Pseudomonadota</taxon>
        <taxon>Gammaproteobacteria</taxon>
        <taxon>Lysobacterales</taxon>
        <taxon>Lysobacteraceae</taxon>
        <taxon>Xanthomonas</taxon>
    </lineage>
</organism>
<feature type="domain" description="HEPN" evidence="1">
    <location>
        <begin position="39"/>
        <end position="99"/>
    </location>
</feature>
<dbReference type="AlphaFoldDB" id="A0A7U7DB16"/>
<dbReference type="Proteomes" id="UP000514411">
    <property type="component" value="Chromosome"/>
</dbReference>
<dbReference type="EMBL" id="LR824643">
    <property type="protein sequence ID" value="CAD0323310.1"/>
    <property type="molecule type" value="Genomic_DNA"/>
</dbReference>
<accession>A0A7U7DB16</accession>
<sequence>MDEQDWKSRLAAERAAYRPPTLHAKVNQFAIRCFRDTGDGDYIAARLSMRAHLYTQYLWAAEQAVEKYLKCILMLNRHDTRKLGHEVERALEAVRACLSVEIKLTEVEQQAFDNLVRWNADRYLIRSYHVEHVEIAGLDLLVWRLRQYCEPLDVNHYADDPSQDLLKVNLAEIAGRALHPSKAGHLPGGELEKILEDKRHPARTGLIWRNLRYNNANRRSTRMSTGWSLVNSPLDMADDQAVINEAKRWMKLAEPLRRKPSGLHKRK</sequence>